<dbReference type="Gene3D" id="3.20.20.80">
    <property type="entry name" value="Glycosidases"/>
    <property type="match status" value="1"/>
</dbReference>
<evidence type="ECO:0000256" key="3">
    <source>
        <dbReference type="ARBA" id="ARBA00023295"/>
    </source>
</evidence>
<evidence type="ECO:0000313" key="5">
    <source>
        <dbReference type="EMBL" id="CAD9814015.1"/>
    </source>
</evidence>
<dbReference type="Pfam" id="PF00232">
    <property type="entry name" value="Glyco_hydro_1"/>
    <property type="match status" value="1"/>
</dbReference>
<dbReference type="EMBL" id="HBHQ01008692">
    <property type="protein sequence ID" value="CAD9814015.1"/>
    <property type="molecule type" value="Transcribed_RNA"/>
</dbReference>
<dbReference type="PANTHER" id="PTHR10353">
    <property type="entry name" value="GLYCOSYL HYDROLASE"/>
    <property type="match status" value="1"/>
</dbReference>
<dbReference type="GO" id="GO:0005975">
    <property type="term" value="P:carbohydrate metabolic process"/>
    <property type="evidence" value="ECO:0007669"/>
    <property type="project" value="InterPro"/>
</dbReference>
<evidence type="ECO:0000256" key="2">
    <source>
        <dbReference type="ARBA" id="ARBA00022801"/>
    </source>
</evidence>
<dbReference type="InterPro" id="IPR017853">
    <property type="entry name" value="GH"/>
</dbReference>
<evidence type="ECO:0000256" key="1">
    <source>
        <dbReference type="ARBA" id="ARBA00010838"/>
    </source>
</evidence>
<reference evidence="5" key="1">
    <citation type="submission" date="2021-01" db="EMBL/GenBank/DDBJ databases">
        <authorList>
            <person name="Corre E."/>
            <person name="Pelletier E."/>
            <person name="Niang G."/>
            <person name="Scheremetjew M."/>
            <person name="Finn R."/>
            <person name="Kale V."/>
            <person name="Holt S."/>
            <person name="Cochrane G."/>
            <person name="Meng A."/>
            <person name="Brown T."/>
            <person name="Cohen L."/>
        </authorList>
    </citation>
    <scope>NUCLEOTIDE SEQUENCE</scope>
    <source>
        <strain evidence="5">CCMP2084</strain>
    </source>
</reference>
<accession>A0A7S2UAU1</accession>
<sequence length="115" mass="13026">MVGYDLGQHVPGSNRYQPNSNPYQVGYDLLSAHARVAHLYQTQFYPSQCGQIGMTNSGNFRYPLTNSDADREAAQRSIEFQLTWLADPVFKGEYLQGMRDLLGDEVLPVFTPEKH</sequence>
<organism evidence="5">
    <name type="scientific">Attheya septentrionalis</name>
    <dbReference type="NCBI Taxonomy" id="420275"/>
    <lineage>
        <taxon>Eukaryota</taxon>
        <taxon>Sar</taxon>
        <taxon>Stramenopiles</taxon>
        <taxon>Ochrophyta</taxon>
        <taxon>Bacillariophyta</taxon>
        <taxon>Coscinodiscophyceae</taxon>
        <taxon>Chaetocerotophycidae</taxon>
        <taxon>Chaetocerotales</taxon>
        <taxon>Attheyaceae</taxon>
        <taxon>Attheya</taxon>
    </lineage>
</organism>
<evidence type="ECO:0000256" key="4">
    <source>
        <dbReference type="RuleBase" id="RU003690"/>
    </source>
</evidence>
<name>A0A7S2UAU1_9STRA</name>
<dbReference type="PANTHER" id="PTHR10353:SF36">
    <property type="entry name" value="LP05116P"/>
    <property type="match status" value="1"/>
</dbReference>
<dbReference type="InterPro" id="IPR001360">
    <property type="entry name" value="Glyco_hydro_1"/>
</dbReference>
<protein>
    <submittedName>
        <fullName evidence="5">Uncharacterized protein</fullName>
    </submittedName>
</protein>
<comment type="similarity">
    <text evidence="1 4">Belongs to the glycosyl hydrolase 1 family.</text>
</comment>
<gene>
    <name evidence="5" type="ORF">ASEP1449_LOCUS5840</name>
</gene>
<keyword evidence="2" id="KW-0378">Hydrolase</keyword>
<dbReference type="GO" id="GO:0008422">
    <property type="term" value="F:beta-glucosidase activity"/>
    <property type="evidence" value="ECO:0007669"/>
    <property type="project" value="TreeGrafter"/>
</dbReference>
<proteinExistence type="inferred from homology"/>
<keyword evidence="3" id="KW-0326">Glycosidase</keyword>
<dbReference type="SUPFAM" id="SSF51445">
    <property type="entry name" value="(Trans)glycosidases"/>
    <property type="match status" value="1"/>
</dbReference>
<dbReference type="AlphaFoldDB" id="A0A7S2UAU1"/>